<dbReference type="Proteomes" id="UP001057402">
    <property type="component" value="Chromosome 5"/>
</dbReference>
<evidence type="ECO:0000313" key="1">
    <source>
        <dbReference type="EMBL" id="KAI4368266.1"/>
    </source>
</evidence>
<dbReference type="EMBL" id="CM042884">
    <property type="protein sequence ID" value="KAI4368266.1"/>
    <property type="molecule type" value="Genomic_DNA"/>
</dbReference>
<comment type="caution">
    <text evidence="1">The sequence shown here is derived from an EMBL/GenBank/DDBJ whole genome shotgun (WGS) entry which is preliminary data.</text>
</comment>
<organism evidence="1 2">
    <name type="scientific">Melastoma candidum</name>
    <dbReference type="NCBI Taxonomy" id="119954"/>
    <lineage>
        <taxon>Eukaryota</taxon>
        <taxon>Viridiplantae</taxon>
        <taxon>Streptophyta</taxon>
        <taxon>Embryophyta</taxon>
        <taxon>Tracheophyta</taxon>
        <taxon>Spermatophyta</taxon>
        <taxon>Magnoliopsida</taxon>
        <taxon>eudicotyledons</taxon>
        <taxon>Gunneridae</taxon>
        <taxon>Pentapetalae</taxon>
        <taxon>rosids</taxon>
        <taxon>malvids</taxon>
        <taxon>Myrtales</taxon>
        <taxon>Melastomataceae</taxon>
        <taxon>Melastomatoideae</taxon>
        <taxon>Melastomateae</taxon>
        <taxon>Melastoma</taxon>
    </lineage>
</organism>
<gene>
    <name evidence="1" type="ORF">MLD38_016841</name>
</gene>
<reference evidence="2" key="1">
    <citation type="journal article" date="2023" name="Front. Plant Sci.">
        <title>Chromosomal-level genome assembly of Melastoma candidum provides insights into trichome evolution.</title>
        <authorList>
            <person name="Zhong Y."/>
            <person name="Wu W."/>
            <person name="Sun C."/>
            <person name="Zou P."/>
            <person name="Liu Y."/>
            <person name="Dai S."/>
            <person name="Zhou R."/>
        </authorList>
    </citation>
    <scope>NUCLEOTIDE SEQUENCE [LARGE SCALE GENOMIC DNA]</scope>
</reference>
<protein>
    <submittedName>
        <fullName evidence="1">Uncharacterized protein</fullName>
    </submittedName>
</protein>
<keyword evidence="2" id="KW-1185">Reference proteome</keyword>
<sequence>MAPDNYDCLTFAVRRHDPMLIRPAESIPHEYKRLSDIDDQDTFRFQVPVIQFYAHDSSAVPRDPAPVIREALAKALVYYYPLAGRLRELPGRKLVVDCTGEGVLFIEADADITLEQFGDALQPPFPSFEELLYDVPGSAGIVDSPLLLVQVTRLKCGGFILALRWNHAMSDAPGMIQFMKAVGEMARGGAAPSVLPVWRRELLEARNPLQVMYAHREYDELPDMKGTVVPLDHMSQRSFFICPSDIASLRLSLPPHLRGCSSFEILTACLWRCRTIAISPAPDEEMRLICIVSCRDKFNPPLPRGFYGNTAVFTVAITTAGELYANSLGYTLELIMKAKACATEEYLRLVADLMVARGRPHIMAVRGFIVTDLTRAGFVDVNLGWGKPKYGGLAKGGIGAELALGSSSFYMSVQDRKGKGGIIVPICLPATAMIRFGCELEGALRGSDPTNKSKSGLSSL</sequence>
<evidence type="ECO:0000313" key="2">
    <source>
        <dbReference type="Proteomes" id="UP001057402"/>
    </source>
</evidence>
<name>A0ACB9QN24_9MYRT</name>
<proteinExistence type="predicted"/>
<accession>A0ACB9QN24</accession>